<name>A0ABQ9WZT5_9EUKA</name>
<protein>
    <submittedName>
        <fullName evidence="1">Uncharacterized protein</fullName>
    </submittedName>
</protein>
<evidence type="ECO:0000313" key="1">
    <source>
        <dbReference type="EMBL" id="KAK2944823.1"/>
    </source>
</evidence>
<comment type="caution">
    <text evidence="1">The sequence shown here is derived from an EMBL/GenBank/DDBJ whole genome shotgun (WGS) entry which is preliminary data.</text>
</comment>
<accession>A0ABQ9WZT5</accession>
<evidence type="ECO:0000313" key="2">
    <source>
        <dbReference type="Proteomes" id="UP001281761"/>
    </source>
</evidence>
<keyword evidence="2" id="KW-1185">Reference proteome</keyword>
<dbReference type="EMBL" id="JARBJD010000283">
    <property type="protein sequence ID" value="KAK2944823.1"/>
    <property type="molecule type" value="Genomic_DNA"/>
</dbReference>
<dbReference type="Proteomes" id="UP001281761">
    <property type="component" value="Unassembled WGS sequence"/>
</dbReference>
<gene>
    <name evidence="1" type="ORF">BLNAU_20255</name>
</gene>
<sequence>MEHPQDLALVVSQLETLFNILENQYFQLSGLSYPESVETAGLRERVKTQMNSIVELLQQFKDSYTSSKSLIASLSAELNVHLPAYPTVLYTPTTIQKSTN</sequence>
<organism evidence="1 2">
    <name type="scientific">Blattamonas nauphoetae</name>
    <dbReference type="NCBI Taxonomy" id="2049346"/>
    <lineage>
        <taxon>Eukaryota</taxon>
        <taxon>Metamonada</taxon>
        <taxon>Preaxostyla</taxon>
        <taxon>Oxymonadida</taxon>
        <taxon>Blattamonas</taxon>
    </lineage>
</organism>
<proteinExistence type="predicted"/>
<reference evidence="1 2" key="1">
    <citation type="journal article" date="2022" name="bioRxiv">
        <title>Genomics of Preaxostyla Flagellates Illuminates Evolutionary Transitions and the Path Towards Mitochondrial Loss.</title>
        <authorList>
            <person name="Novak L.V.F."/>
            <person name="Treitli S.C."/>
            <person name="Pyrih J."/>
            <person name="Halakuc P."/>
            <person name="Pipaliya S.V."/>
            <person name="Vacek V."/>
            <person name="Brzon O."/>
            <person name="Soukal P."/>
            <person name="Eme L."/>
            <person name="Dacks J.B."/>
            <person name="Karnkowska A."/>
            <person name="Elias M."/>
            <person name="Hampl V."/>
        </authorList>
    </citation>
    <scope>NUCLEOTIDE SEQUENCE [LARGE SCALE GENOMIC DNA]</scope>
    <source>
        <strain evidence="1">NAU3</strain>
        <tissue evidence="1">Gut</tissue>
    </source>
</reference>